<dbReference type="STRING" id="288705.RSal33209_3285"/>
<reference evidence="3" key="1">
    <citation type="journal article" date="2008" name="J. Bacteriol.">
        <title>Genome sequence of the fish pathogen Renibacterium salmoninarum suggests reductive evolution away from an environmental Arthrobacter ancestor.</title>
        <authorList>
            <person name="Wiens G.D."/>
            <person name="Rockey D.D."/>
            <person name="Wu Z."/>
            <person name="Chang J."/>
            <person name="Levy R."/>
            <person name="Crane S."/>
            <person name="Chen D.S."/>
            <person name="Capri G.R."/>
            <person name="Burnett J.R."/>
            <person name="Sudheesh P.S."/>
            <person name="Schipma M.J."/>
            <person name="Burd H."/>
            <person name="Bhattacharyya A."/>
            <person name="Rhodes L.D."/>
            <person name="Kaul R."/>
            <person name="Strom M.S."/>
        </authorList>
    </citation>
    <scope>NUCLEOTIDE SEQUENCE [LARGE SCALE GENOMIC DNA]</scope>
    <source>
        <strain evidence="3">ATCC 33209 / DSM 20767 / JCM 11484 / NBRC 15589 / NCIMB 2235</strain>
    </source>
</reference>
<dbReference type="Proteomes" id="UP000002007">
    <property type="component" value="Chromosome"/>
</dbReference>
<dbReference type="SUPFAM" id="SSF51735">
    <property type="entry name" value="NAD(P)-binding Rossmann-fold domains"/>
    <property type="match status" value="1"/>
</dbReference>
<evidence type="ECO:0000313" key="3">
    <source>
        <dbReference type="Proteomes" id="UP000002007"/>
    </source>
</evidence>
<gene>
    <name evidence="2" type="ordered locus">RSal33209_3285</name>
</gene>
<dbReference type="InterPro" id="IPR001509">
    <property type="entry name" value="Epimerase_deHydtase"/>
</dbReference>
<keyword evidence="3" id="KW-1185">Reference proteome</keyword>
<protein>
    <submittedName>
        <fullName evidence="2">Probable dehydrogenase, putative</fullName>
    </submittedName>
</protein>
<accession>A9WUX8</accession>
<evidence type="ECO:0000313" key="2">
    <source>
        <dbReference type="EMBL" id="ABY24999.1"/>
    </source>
</evidence>
<proteinExistence type="predicted"/>
<dbReference type="InterPro" id="IPR036291">
    <property type="entry name" value="NAD(P)-bd_dom_sf"/>
</dbReference>
<evidence type="ECO:0000259" key="1">
    <source>
        <dbReference type="Pfam" id="PF01370"/>
    </source>
</evidence>
<dbReference type="EMBL" id="CP000910">
    <property type="protein sequence ID" value="ABY24999.1"/>
    <property type="molecule type" value="Genomic_DNA"/>
</dbReference>
<dbReference type="Pfam" id="PF01370">
    <property type="entry name" value="Epimerase"/>
    <property type="match status" value="1"/>
</dbReference>
<dbReference type="eggNOG" id="COG0451">
    <property type="taxonomic scope" value="Bacteria"/>
</dbReference>
<dbReference type="KEGG" id="rsa:RSal33209_3285"/>
<sequence>MPAWLRIELTWLRRYAPIETGLWRFATLIPLQNLCTSPLQVFIRQKIQHHFVPEAAAQGAALIGAYAISKAAAETALATLEASGPTIILRPHAVYGRGDNTLLPRLEHAAVSGILALPGDGRAMHSLTHIDNLVQAVHLALQHNSNDVFNICDAAPVELSAAIIELLARRGRPVRIRSVNYQMALAAASLAERFSGVLGARKYPLTQYSVAQLALERTYDLSAAQLRLGFRPLATDFTGAETW</sequence>
<organism evidence="2 3">
    <name type="scientific">Renibacterium salmoninarum (strain ATCC 33209 / DSM 20767 / JCM 11484 / NBRC 15589 / NCIMB 2235)</name>
    <dbReference type="NCBI Taxonomy" id="288705"/>
    <lineage>
        <taxon>Bacteria</taxon>
        <taxon>Bacillati</taxon>
        <taxon>Actinomycetota</taxon>
        <taxon>Actinomycetes</taxon>
        <taxon>Micrococcales</taxon>
        <taxon>Micrococcaceae</taxon>
        <taxon>Renibacterium</taxon>
    </lineage>
</organism>
<dbReference type="AlphaFoldDB" id="A9WUX8"/>
<name>A9WUX8_RENSM</name>
<dbReference type="HOGENOM" id="CLU_1141852_0_0_11"/>
<dbReference type="InterPro" id="IPR050177">
    <property type="entry name" value="Lipid_A_modif_metabolic_enz"/>
</dbReference>
<feature type="domain" description="NAD-dependent epimerase/dehydratase" evidence="1">
    <location>
        <begin position="64"/>
        <end position="152"/>
    </location>
</feature>
<dbReference type="PANTHER" id="PTHR43245">
    <property type="entry name" value="BIFUNCTIONAL POLYMYXIN RESISTANCE PROTEIN ARNA"/>
    <property type="match status" value="1"/>
</dbReference>
<dbReference type="Gene3D" id="3.40.50.720">
    <property type="entry name" value="NAD(P)-binding Rossmann-like Domain"/>
    <property type="match status" value="1"/>
</dbReference>